<sequence length="134" mass="15377">MTYNISLLVEENDIFNVYRGEMHLNSPGSNYYMSGSVTNQLTGNVGELDFKYNNVTIDDYYVKCDLNIVLRFYDSNEKGYQSTFFNRNFKVSSVDGDTVVLVDDHCPLLQDTKKIKSDTGRNCLVMFVHSNEKP</sequence>
<keyword evidence="2" id="KW-1185">Reference proteome</keyword>
<accession>A0AAE6UIT6</accession>
<dbReference type="AlphaFoldDB" id="A0AAE6UIT6"/>
<evidence type="ECO:0000313" key="2">
    <source>
        <dbReference type="Proteomes" id="UP000422822"/>
    </source>
</evidence>
<dbReference type="Proteomes" id="UP000422822">
    <property type="component" value="Chromosome"/>
</dbReference>
<dbReference type="EMBL" id="CP033455">
    <property type="protein sequence ID" value="QGR03867.1"/>
    <property type="molecule type" value="Genomic_DNA"/>
</dbReference>
<protein>
    <submittedName>
        <fullName evidence="1">Uncharacterized protein</fullName>
    </submittedName>
</protein>
<name>A0AAE6UIT6_EHRRU</name>
<dbReference type="RefSeq" id="WP_158407061.1">
    <property type="nucleotide sequence ID" value="NZ_CP033454.1"/>
</dbReference>
<organism evidence="1 2">
    <name type="scientific">Ehrlichia ruminantium</name>
    <name type="common">heartwater rickettsia</name>
    <name type="synonym">Cowdria ruminantium</name>
    <dbReference type="NCBI Taxonomy" id="779"/>
    <lineage>
        <taxon>Bacteria</taxon>
        <taxon>Pseudomonadati</taxon>
        <taxon>Pseudomonadota</taxon>
        <taxon>Alphaproteobacteria</taxon>
        <taxon>Rickettsiales</taxon>
        <taxon>Anaplasmataceae</taxon>
        <taxon>Ehrlichia</taxon>
    </lineage>
</organism>
<proteinExistence type="predicted"/>
<gene>
    <name evidence="1" type="ORF">EDL80_04920</name>
</gene>
<evidence type="ECO:0000313" key="1">
    <source>
        <dbReference type="EMBL" id="QGR03867.1"/>
    </source>
</evidence>
<reference evidence="1 2" key="1">
    <citation type="submission" date="2018-10" db="EMBL/GenBank/DDBJ databases">
        <title>Propagation and draft genome sequences of three atypical Erhlichia ruminantium isolates.</title>
        <authorList>
            <person name="Liebenberg J."/>
            <person name="Steyn H."/>
            <person name="Josemans A."/>
            <person name="Zweygarth E."/>
        </authorList>
    </citation>
    <scope>NUCLEOTIDE SEQUENCE [LARGE SCALE GENOMIC DNA]</scope>
    <source>
        <strain evidence="1 2">Omatjenne</strain>
    </source>
</reference>